<name>A0ACB0ZBZ7_MELEN</name>
<evidence type="ECO:0000313" key="1">
    <source>
        <dbReference type="EMBL" id="CAK5076479.1"/>
    </source>
</evidence>
<keyword evidence="2" id="KW-1185">Reference proteome</keyword>
<proteinExistence type="predicted"/>
<sequence length="319" mass="37522">MSLEEELFKIPKIQFPEDLSKISFLFKENGFVKIEGVFSKQEVEEMKNEMKKIIEEFDPSKHPKAIFTSNEQKHVSDNYFLESVDKISFFYEEGAIDENTGKLVVEKEKALNKVGHALHWINPIFRHFTFNEKIKKIINYLSILKSPKIAQSMYIFKQPKIGGNVNEHVDSTFLHTKNPESLIGIWIALDNSKIENGCLYFAPKSHKDFAEQTKNYKFVRNQQNIAKNEGPFLEFKGEKPQINNLKYIPIECESGSLILIHGNVLHKSEKNTSNYQRNVYAFHLIDLEENEEWENTNWLQENKKYKFPELFKNYERNIN</sequence>
<dbReference type="Proteomes" id="UP001497535">
    <property type="component" value="Unassembled WGS sequence"/>
</dbReference>
<gene>
    <name evidence="1" type="ORF">MENTE1834_LOCUS23345</name>
</gene>
<evidence type="ECO:0000313" key="2">
    <source>
        <dbReference type="Proteomes" id="UP001497535"/>
    </source>
</evidence>
<reference evidence="1" key="1">
    <citation type="submission" date="2023-11" db="EMBL/GenBank/DDBJ databases">
        <authorList>
            <person name="Poullet M."/>
        </authorList>
    </citation>
    <scope>NUCLEOTIDE SEQUENCE</scope>
    <source>
        <strain evidence="1">E1834</strain>
    </source>
</reference>
<dbReference type="EMBL" id="CAVMJV010000030">
    <property type="protein sequence ID" value="CAK5076479.1"/>
    <property type="molecule type" value="Genomic_DNA"/>
</dbReference>
<organism evidence="1 2">
    <name type="scientific">Meloidogyne enterolobii</name>
    <name type="common">Root-knot nematode worm</name>
    <name type="synonym">Meloidogyne mayaguensis</name>
    <dbReference type="NCBI Taxonomy" id="390850"/>
    <lineage>
        <taxon>Eukaryota</taxon>
        <taxon>Metazoa</taxon>
        <taxon>Ecdysozoa</taxon>
        <taxon>Nematoda</taxon>
        <taxon>Chromadorea</taxon>
        <taxon>Rhabditida</taxon>
        <taxon>Tylenchina</taxon>
        <taxon>Tylenchomorpha</taxon>
        <taxon>Tylenchoidea</taxon>
        <taxon>Meloidogynidae</taxon>
        <taxon>Meloidogyninae</taxon>
        <taxon>Meloidogyne</taxon>
    </lineage>
</organism>
<comment type="caution">
    <text evidence="1">The sequence shown here is derived from an EMBL/GenBank/DDBJ whole genome shotgun (WGS) entry which is preliminary data.</text>
</comment>
<accession>A0ACB0ZBZ7</accession>
<protein>
    <submittedName>
        <fullName evidence="1">Uncharacterized protein</fullName>
    </submittedName>
</protein>